<dbReference type="Proteomes" id="UP001500266">
    <property type="component" value="Unassembled WGS sequence"/>
</dbReference>
<accession>A0ABP7ZI40</accession>
<name>A0ABP7ZI40_9ACTN</name>
<evidence type="ECO:0000313" key="2">
    <source>
        <dbReference type="Proteomes" id="UP001500266"/>
    </source>
</evidence>
<gene>
    <name evidence="1" type="ORF">GCM10022416_60210</name>
</gene>
<comment type="caution">
    <text evidence="1">The sequence shown here is derived from an EMBL/GenBank/DDBJ whole genome shotgun (WGS) entry which is preliminary data.</text>
</comment>
<dbReference type="EMBL" id="BAABDO010000168">
    <property type="protein sequence ID" value="GAA4158244.1"/>
    <property type="molecule type" value="Genomic_DNA"/>
</dbReference>
<organism evidence="1 2">
    <name type="scientific">Actinomadura keratinilytica</name>
    <dbReference type="NCBI Taxonomy" id="547461"/>
    <lineage>
        <taxon>Bacteria</taxon>
        <taxon>Bacillati</taxon>
        <taxon>Actinomycetota</taxon>
        <taxon>Actinomycetes</taxon>
        <taxon>Streptosporangiales</taxon>
        <taxon>Thermomonosporaceae</taxon>
        <taxon>Actinomadura</taxon>
    </lineage>
</organism>
<keyword evidence="2" id="KW-1185">Reference proteome</keyword>
<evidence type="ECO:0000313" key="1">
    <source>
        <dbReference type="EMBL" id="GAA4158244.1"/>
    </source>
</evidence>
<proteinExistence type="predicted"/>
<reference evidence="2" key="1">
    <citation type="journal article" date="2019" name="Int. J. Syst. Evol. Microbiol.">
        <title>The Global Catalogue of Microorganisms (GCM) 10K type strain sequencing project: providing services to taxonomists for standard genome sequencing and annotation.</title>
        <authorList>
            <consortium name="The Broad Institute Genomics Platform"/>
            <consortium name="The Broad Institute Genome Sequencing Center for Infectious Disease"/>
            <person name="Wu L."/>
            <person name="Ma J."/>
        </authorList>
    </citation>
    <scope>NUCLEOTIDE SEQUENCE [LARGE SCALE GENOMIC DNA]</scope>
    <source>
        <strain evidence="2">JCM 17316</strain>
    </source>
</reference>
<sequence>MVALDFAVGLQPERAGAFAGDAGCGQEVAPQTRAVARAVVGQYAADSGSGVGEEGLGALPERGGGVLAFVGQDLGAGRVGVVVDGGVQVPVAQHGLAAAPIRGRGAPGG</sequence>
<protein>
    <submittedName>
        <fullName evidence="1">Uncharacterized protein</fullName>
    </submittedName>
</protein>